<dbReference type="Proteomes" id="UP000030746">
    <property type="component" value="Unassembled WGS sequence"/>
</dbReference>
<dbReference type="RefSeq" id="XP_009064122.1">
    <property type="nucleotide sequence ID" value="XM_009065874.1"/>
</dbReference>
<accession>V3ZW74</accession>
<dbReference type="EMBL" id="KB203301">
    <property type="protein sequence ID" value="ESO85206.1"/>
    <property type="molecule type" value="Genomic_DNA"/>
</dbReference>
<organism evidence="2 3">
    <name type="scientific">Lottia gigantea</name>
    <name type="common">Giant owl limpet</name>
    <dbReference type="NCBI Taxonomy" id="225164"/>
    <lineage>
        <taxon>Eukaryota</taxon>
        <taxon>Metazoa</taxon>
        <taxon>Spiralia</taxon>
        <taxon>Lophotrochozoa</taxon>
        <taxon>Mollusca</taxon>
        <taxon>Gastropoda</taxon>
        <taxon>Patellogastropoda</taxon>
        <taxon>Lottioidea</taxon>
        <taxon>Lottiidae</taxon>
        <taxon>Lottia</taxon>
    </lineage>
</organism>
<dbReference type="KEGG" id="lgi:LOTGIDRAFT_235864"/>
<keyword evidence="1" id="KW-0732">Signal</keyword>
<evidence type="ECO:0000313" key="2">
    <source>
        <dbReference type="EMBL" id="ESO85206.1"/>
    </source>
</evidence>
<proteinExistence type="predicted"/>
<dbReference type="HOGENOM" id="CLU_1284595_0_0_1"/>
<dbReference type="AlphaFoldDB" id="V3ZW74"/>
<evidence type="ECO:0008006" key="4">
    <source>
        <dbReference type="Google" id="ProtNLM"/>
    </source>
</evidence>
<feature type="signal peptide" evidence="1">
    <location>
        <begin position="1"/>
        <end position="18"/>
    </location>
</feature>
<evidence type="ECO:0000313" key="3">
    <source>
        <dbReference type="Proteomes" id="UP000030746"/>
    </source>
</evidence>
<protein>
    <recommendedName>
        <fullName evidence="4">DUF19 domain-containing protein</fullName>
    </recommendedName>
</protein>
<reference evidence="2 3" key="1">
    <citation type="journal article" date="2013" name="Nature">
        <title>Insights into bilaterian evolution from three spiralian genomes.</title>
        <authorList>
            <person name="Simakov O."/>
            <person name="Marletaz F."/>
            <person name="Cho S.J."/>
            <person name="Edsinger-Gonzales E."/>
            <person name="Havlak P."/>
            <person name="Hellsten U."/>
            <person name="Kuo D.H."/>
            <person name="Larsson T."/>
            <person name="Lv J."/>
            <person name="Arendt D."/>
            <person name="Savage R."/>
            <person name="Osoegawa K."/>
            <person name="de Jong P."/>
            <person name="Grimwood J."/>
            <person name="Chapman J.A."/>
            <person name="Shapiro H."/>
            <person name="Aerts A."/>
            <person name="Otillar R.P."/>
            <person name="Terry A.Y."/>
            <person name="Boore J.L."/>
            <person name="Grigoriev I.V."/>
            <person name="Lindberg D.R."/>
            <person name="Seaver E.C."/>
            <person name="Weisblat D.A."/>
            <person name="Putnam N.H."/>
            <person name="Rokhsar D.S."/>
        </authorList>
    </citation>
    <scope>NUCLEOTIDE SEQUENCE [LARGE SCALE GENOMIC DNA]</scope>
</reference>
<keyword evidence="3" id="KW-1185">Reference proteome</keyword>
<dbReference type="CTD" id="20249989"/>
<name>V3ZW74_LOTGI</name>
<gene>
    <name evidence="2" type="ORF">LOTGIDRAFT_235864</name>
</gene>
<feature type="chain" id="PRO_5004716358" description="DUF19 domain-containing protein" evidence="1">
    <location>
        <begin position="19"/>
        <end position="215"/>
    </location>
</feature>
<evidence type="ECO:0000256" key="1">
    <source>
        <dbReference type="SAM" id="SignalP"/>
    </source>
</evidence>
<dbReference type="GeneID" id="20249989"/>
<sequence length="215" mass="24021">MFLRLIFCAVIGIYGVNGQLSECLDKILTEDCDNSNTSPSLSQFYSNPTEELCSKKGEVVSYLKCVNDATKKCYDEKFKALFATDEMNEKSVNYLCSRINSYNATCLQRSNEKLSSCFGKGLKKLSSNPTYDEMKAFGCAKKKNTKKCIEESKDFDKCPETRKSYLEVNKITNTEACGGEDGFESGVFGVASTVIPLYKSFALLTTIMTLQFIFV</sequence>